<protein>
    <submittedName>
        <fullName evidence="1">Uncharacterized protein</fullName>
    </submittedName>
</protein>
<reference evidence="1 2" key="1">
    <citation type="submission" date="2019-07" db="EMBL/GenBank/DDBJ databases">
        <authorList>
            <person name="Jastrzebski P J."/>
            <person name="Paukszto L."/>
            <person name="Jastrzebski P J."/>
        </authorList>
    </citation>
    <scope>NUCLEOTIDE SEQUENCE [LARGE SCALE GENOMIC DNA]</scope>
    <source>
        <strain evidence="1 2">WMS-il1</strain>
    </source>
</reference>
<feature type="non-terminal residue" evidence="1">
    <location>
        <position position="1"/>
    </location>
</feature>
<evidence type="ECO:0000313" key="2">
    <source>
        <dbReference type="Proteomes" id="UP000321570"/>
    </source>
</evidence>
<gene>
    <name evidence="1" type="ORF">WMSIL1_LOCUS1322</name>
</gene>
<sequence length="67" mass="7785">SIKAKHGNLEKSRFLKVTRSFLFKVRTKPNENNPDELAIISERKEYVQHSADSLRTCDSIRRVHGMT</sequence>
<dbReference type="AlphaFoldDB" id="A0A564XZY0"/>
<evidence type="ECO:0000313" key="1">
    <source>
        <dbReference type="EMBL" id="VUZ40436.1"/>
    </source>
</evidence>
<name>A0A564XZY0_HYMDI</name>
<organism evidence="1 2">
    <name type="scientific">Hymenolepis diminuta</name>
    <name type="common">Rat tapeworm</name>
    <dbReference type="NCBI Taxonomy" id="6216"/>
    <lineage>
        <taxon>Eukaryota</taxon>
        <taxon>Metazoa</taxon>
        <taxon>Spiralia</taxon>
        <taxon>Lophotrochozoa</taxon>
        <taxon>Platyhelminthes</taxon>
        <taxon>Cestoda</taxon>
        <taxon>Eucestoda</taxon>
        <taxon>Cyclophyllidea</taxon>
        <taxon>Hymenolepididae</taxon>
        <taxon>Hymenolepis</taxon>
    </lineage>
</organism>
<proteinExistence type="predicted"/>
<dbReference type="EMBL" id="CABIJS010000033">
    <property type="protein sequence ID" value="VUZ40436.1"/>
    <property type="molecule type" value="Genomic_DNA"/>
</dbReference>
<dbReference type="Proteomes" id="UP000321570">
    <property type="component" value="Unassembled WGS sequence"/>
</dbReference>
<keyword evidence="2" id="KW-1185">Reference proteome</keyword>
<accession>A0A564XZY0</accession>